<organism evidence="2 3">
    <name type="scientific">Natrarchaeobius chitinivorans</name>
    <dbReference type="NCBI Taxonomy" id="1679083"/>
    <lineage>
        <taxon>Archaea</taxon>
        <taxon>Methanobacteriati</taxon>
        <taxon>Methanobacteriota</taxon>
        <taxon>Stenosarchaea group</taxon>
        <taxon>Halobacteria</taxon>
        <taxon>Halobacteriales</taxon>
        <taxon>Natrialbaceae</taxon>
        <taxon>Natrarchaeobius</taxon>
    </lineage>
</organism>
<name>A0A3N6MLG3_NATCH</name>
<dbReference type="InterPro" id="IPR023401">
    <property type="entry name" value="ODC_N"/>
</dbReference>
<dbReference type="PIRSF" id="PIRSF001439">
    <property type="entry name" value="CryM"/>
    <property type="match status" value="1"/>
</dbReference>
<protein>
    <submittedName>
        <fullName evidence="2">Ornithine cyclodeaminase family protein</fullName>
    </submittedName>
</protein>
<proteinExistence type="predicted"/>
<dbReference type="Gene3D" id="3.40.50.720">
    <property type="entry name" value="NAD(P)-binding Rossmann-like Domain"/>
    <property type="match status" value="1"/>
</dbReference>
<dbReference type="Pfam" id="PF02423">
    <property type="entry name" value="OCD_Mu_crystall"/>
    <property type="match status" value="1"/>
</dbReference>
<evidence type="ECO:0000313" key="2">
    <source>
        <dbReference type="EMBL" id="RQG96841.1"/>
    </source>
</evidence>
<feature type="compositionally biased region" description="Basic and acidic residues" evidence="1">
    <location>
        <begin position="33"/>
        <end position="42"/>
    </location>
</feature>
<accession>A0A3N6MLG3</accession>
<dbReference type="PANTHER" id="PTHR13812">
    <property type="entry name" value="KETIMINE REDUCTASE MU-CRYSTALLIN"/>
    <property type="match status" value="1"/>
</dbReference>
<keyword evidence="3" id="KW-1185">Reference proteome</keyword>
<evidence type="ECO:0000313" key="3">
    <source>
        <dbReference type="Proteomes" id="UP000281431"/>
    </source>
</evidence>
<evidence type="ECO:0000256" key="1">
    <source>
        <dbReference type="SAM" id="MobiDB-lite"/>
    </source>
</evidence>
<dbReference type="AlphaFoldDB" id="A0A3N6MLG3"/>
<sequence length="328" mass="34413">MLRVLADEDVASVLDLEALLPVVADAFEKQRTGAIERPDRPHYPIGVGLDPDSPERETGTALCMPAYVHGAAYVATKLATVCEGNPDRGLPTVTAQICLTDAETGQPVGYLAGNRITNARTGCIGGLGARELAADGPVELAVIGAGTQARWQARAIAAAVGDDLESVRIHSPSESRFECATALDAELEARVRAVSSPREAVDGATVVVTVTTSTEPVVPGEALAAGTLVIAVGAYTAEMRELDDETIDRAARIFADVPTEAVETGDLRGHRDREVRRFGDALADGRGRRSSDEIIVLESVGSAVLDAATAEFVFERALETNLGTTVLL</sequence>
<dbReference type="InterPro" id="IPR036291">
    <property type="entry name" value="NAD(P)-bd_dom_sf"/>
</dbReference>
<dbReference type="GO" id="GO:0005737">
    <property type="term" value="C:cytoplasm"/>
    <property type="evidence" value="ECO:0007669"/>
    <property type="project" value="TreeGrafter"/>
</dbReference>
<gene>
    <name evidence="2" type="ORF">EA472_19950</name>
</gene>
<dbReference type="Gene3D" id="3.30.1780.10">
    <property type="entry name" value="ornithine cyclodeaminase, domain 1"/>
    <property type="match status" value="1"/>
</dbReference>
<dbReference type="Proteomes" id="UP000281431">
    <property type="component" value="Unassembled WGS sequence"/>
</dbReference>
<reference evidence="2 3" key="1">
    <citation type="submission" date="2018-10" db="EMBL/GenBank/DDBJ databases">
        <title>Natrarchaeobius chitinivorans gen. nov., sp. nov., and Natrarchaeobius haloalkaliphilus sp. nov., alkaliphilic, chitin-utilizing haloarchaea from hypersaline alkaline lakes.</title>
        <authorList>
            <person name="Sorokin D.Y."/>
            <person name="Elcheninov A.G."/>
            <person name="Kostrikina N.A."/>
            <person name="Bale N.J."/>
            <person name="Sinninghe Damste J.S."/>
            <person name="Khijniak T.V."/>
            <person name="Kublanov I.V."/>
            <person name="Toshchakov S.V."/>
        </authorList>
    </citation>
    <scope>NUCLEOTIDE SEQUENCE [LARGE SCALE GENOMIC DNA]</scope>
    <source>
        <strain evidence="2 3">AArcht7</strain>
    </source>
</reference>
<comment type="caution">
    <text evidence="2">The sequence shown here is derived from an EMBL/GenBank/DDBJ whole genome shotgun (WGS) entry which is preliminary data.</text>
</comment>
<dbReference type="InterPro" id="IPR003462">
    <property type="entry name" value="ODC_Mu_crystall"/>
</dbReference>
<dbReference type="PANTHER" id="PTHR13812:SF19">
    <property type="entry name" value="KETIMINE REDUCTASE MU-CRYSTALLIN"/>
    <property type="match status" value="1"/>
</dbReference>
<dbReference type="EMBL" id="REFZ01000022">
    <property type="protein sequence ID" value="RQG96841.1"/>
    <property type="molecule type" value="Genomic_DNA"/>
</dbReference>
<feature type="region of interest" description="Disordered" evidence="1">
    <location>
        <begin position="33"/>
        <end position="56"/>
    </location>
</feature>
<dbReference type="SUPFAM" id="SSF51735">
    <property type="entry name" value="NAD(P)-binding Rossmann-fold domains"/>
    <property type="match status" value="1"/>
</dbReference>
<dbReference type="OrthoDB" id="214116at2157"/>